<organism evidence="2 3">
    <name type="scientific">Panagrolaimus superbus</name>
    <dbReference type="NCBI Taxonomy" id="310955"/>
    <lineage>
        <taxon>Eukaryota</taxon>
        <taxon>Metazoa</taxon>
        <taxon>Ecdysozoa</taxon>
        <taxon>Nematoda</taxon>
        <taxon>Chromadorea</taxon>
        <taxon>Rhabditida</taxon>
        <taxon>Tylenchina</taxon>
        <taxon>Panagrolaimomorpha</taxon>
        <taxon>Panagrolaimoidea</taxon>
        <taxon>Panagrolaimidae</taxon>
        <taxon>Panagrolaimus</taxon>
    </lineage>
</organism>
<dbReference type="Proteomes" id="UP000887577">
    <property type="component" value="Unplaced"/>
</dbReference>
<evidence type="ECO:0000313" key="3">
    <source>
        <dbReference type="WBParaSite" id="PSU_v2.g14800.t1"/>
    </source>
</evidence>
<evidence type="ECO:0000313" key="2">
    <source>
        <dbReference type="Proteomes" id="UP000887577"/>
    </source>
</evidence>
<proteinExistence type="predicted"/>
<evidence type="ECO:0000256" key="1">
    <source>
        <dbReference type="SAM" id="MobiDB-lite"/>
    </source>
</evidence>
<dbReference type="AlphaFoldDB" id="A0A914Y3N1"/>
<dbReference type="WBParaSite" id="PSU_v2.g14800.t1">
    <property type="protein sequence ID" value="PSU_v2.g14800.t1"/>
    <property type="gene ID" value="PSU_v2.g14800"/>
</dbReference>
<name>A0A914Y3N1_9BILA</name>
<feature type="compositionally biased region" description="Basic and acidic residues" evidence="1">
    <location>
        <begin position="65"/>
        <end position="77"/>
    </location>
</feature>
<keyword evidence="2" id="KW-1185">Reference proteome</keyword>
<feature type="region of interest" description="Disordered" evidence="1">
    <location>
        <begin position="49"/>
        <end position="95"/>
    </location>
</feature>
<protein>
    <submittedName>
        <fullName evidence="3">Uncharacterized protein</fullName>
    </submittedName>
</protein>
<accession>A0A914Y3N1</accession>
<sequence>MDVTLLNTLVRPEHQQIWKEISETAMKDGVEPEAIKKLSPYVYAAMEKLRKKTSRPPSGAAPKRKQGDEKSKFEPQPKKKPLNTTADPPKPTKRR</sequence>
<reference evidence="3" key="1">
    <citation type="submission" date="2022-11" db="UniProtKB">
        <authorList>
            <consortium name="WormBaseParasite"/>
        </authorList>
    </citation>
    <scope>IDENTIFICATION</scope>
</reference>